<gene>
    <name evidence="1" type="ORF">GGP71_002720</name>
</gene>
<dbReference type="PANTHER" id="PTHR34849:SF3">
    <property type="entry name" value="SSR2962 PROTEIN"/>
    <property type="match status" value="1"/>
</dbReference>
<dbReference type="Proteomes" id="UP001155027">
    <property type="component" value="Unassembled WGS sequence"/>
</dbReference>
<dbReference type="Pfam" id="PF04255">
    <property type="entry name" value="DUF433"/>
    <property type="match status" value="1"/>
</dbReference>
<protein>
    <submittedName>
        <fullName evidence="1">Uncharacterized protein (DUF433 family)</fullName>
    </submittedName>
</protein>
<accession>A0A9X2TF83</accession>
<name>A0A9X2TF83_9BACT</name>
<comment type="caution">
    <text evidence="1">The sequence shown here is derived from an EMBL/GenBank/DDBJ whole genome shotgun (WGS) entry which is preliminary data.</text>
</comment>
<dbReference type="RefSeq" id="WP_259080821.1">
    <property type="nucleotide sequence ID" value="NZ_JANUAU010000009.1"/>
</dbReference>
<dbReference type="AlphaFoldDB" id="A0A9X2TF83"/>
<sequence length="78" mass="8745">MAEITDRIEVQPEVHHGKPVIAGTRVPVHMVLGLLGKGVAIEDILTDYYDHLTREDVLACIRYASSVIEDEEVYARRA</sequence>
<dbReference type="InterPro" id="IPR007367">
    <property type="entry name" value="DUF433"/>
</dbReference>
<evidence type="ECO:0000313" key="2">
    <source>
        <dbReference type="Proteomes" id="UP001155027"/>
    </source>
</evidence>
<reference evidence="1" key="1">
    <citation type="submission" date="2022-08" db="EMBL/GenBank/DDBJ databases">
        <title>Genomic Encyclopedia of Type Strains, Phase V (KMG-V): Genome sequencing to study the core and pangenomes of soil and plant-associated prokaryotes.</title>
        <authorList>
            <person name="Whitman W."/>
        </authorList>
    </citation>
    <scope>NUCLEOTIDE SEQUENCE</scope>
    <source>
        <strain evidence="1">0</strain>
    </source>
</reference>
<evidence type="ECO:0000313" key="1">
    <source>
        <dbReference type="EMBL" id="MCS3678779.1"/>
    </source>
</evidence>
<proteinExistence type="predicted"/>
<dbReference type="SUPFAM" id="SSF46689">
    <property type="entry name" value="Homeodomain-like"/>
    <property type="match status" value="1"/>
</dbReference>
<dbReference type="Gene3D" id="1.10.10.10">
    <property type="entry name" value="Winged helix-like DNA-binding domain superfamily/Winged helix DNA-binding domain"/>
    <property type="match status" value="1"/>
</dbReference>
<dbReference type="EMBL" id="JANUAU010000009">
    <property type="protein sequence ID" value="MCS3678779.1"/>
    <property type="molecule type" value="Genomic_DNA"/>
</dbReference>
<dbReference type="InterPro" id="IPR009057">
    <property type="entry name" value="Homeodomain-like_sf"/>
</dbReference>
<dbReference type="PANTHER" id="PTHR34849">
    <property type="entry name" value="SSL5025 PROTEIN"/>
    <property type="match status" value="1"/>
</dbReference>
<organism evidence="1 2">
    <name type="scientific">Salinibacter ruber</name>
    <dbReference type="NCBI Taxonomy" id="146919"/>
    <lineage>
        <taxon>Bacteria</taxon>
        <taxon>Pseudomonadati</taxon>
        <taxon>Rhodothermota</taxon>
        <taxon>Rhodothermia</taxon>
        <taxon>Rhodothermales</taxon>
        <taxon>Salinibacteraceae</taxon>
        <taxon>Salinibacter</taxon>
    </lineage>
</organism>
<dbReference type="InterPro" id="IPR036388">
    <property type="entry name" value="WH-like_DNA-bd_sf"/>
</dbReference>